<dbReference type="InterPro" id="IPR052022">
    <property type="entry name" value="26kDa_periplasmic_antigen"/>
</dbReference>
<dbReference type="InterPro" id="IPR007497">
    <property type="entry name" value="SIMPL/DUF541"/>
</dbReference>
<accession>A0ABV4AR52</accession>
<dbReference type="PANTHER" id="PTHR34387:SF2">
    <property type="entry name" value="SLR1258 PROTEIN"/>
    <property type="match status" value="1"/>
</dbReference>
<dbReference type="PANTHER" id="PTHR34387">
    <property type="entry name" value="SLR1258 PROTEIN"/>
    <property type="match status" value="1"/>
</dbReference>
<proteinExistence type="predicted"/>
<dbReference type="PIRSF" id="PIRSF029033">
    <property type="entry name" value="UCP029033"/>
    <property type="match status" value="1"/>
</dbReference>
<reference evidence="1 2" key="1">
    <citation type="submission" date="2024-07" db="EMBL/GenBank/DDBJ databases">
        <title>Molecular mechanisms and environmental adaptations of flagellar loss and biofilm growth of Rhodanobacter under environmental stress.</title>
        <authorList>
            <person name="Chen M."/>
        </authorList>
    </citation>
    <scope>NUCLEOTIDE SEQUENCE [LARGE SCALE GENOMIC DNA]</scope>
    <source>
        <strain evidence="1 2">RS22</strain>
    </source>
</reference>
<evidence type="ECO:0000313" key="1">
    <source>
        <dbReference type="EMBL" id="MEY2182845.1"/>
    </source>
</evidence>
<dbReference type="Proteomes" id="UP001562159">
    <property type="component" value="Unassembled WGS sequence"/>
</dbReference>
<dbReference type="Gene3D" id="3.30.110.170">
    <property type="entry name" value="Protein of unknown function (DUF541), domain 1"/>
    <property type="match status" value="1"/>
</dbReference>
<gene>
    <name evidence="1" type="ORF">AB7878_10495</name>
</gene>
<comment type="caution">
    <text evidence="1">The sequence shown here is derived from an EMBL/GenBank/DDBJ whole genome shotgun (WGS) entry which is preliminary data.</text>
</comment>
<name>A0ABV4AR52_9GAMM</name>
<keyword evidence="2" id="KW-1185">Reference proteome</keyword>
<dbReference type="InterPro" id="IPR016907">
    <property type="entry name" value="UCP029033"/>
</dbReference>
<dbReference type="Gene3D" id="3.30.70.2970">
    <property type="entry name" value="Protein of unknown function (DUF541), domain 2"/>
    <property type="match status" value="1"/>
</dbReference>
<dbReference type="Pfam" id="PF04402">
    <property type="entry name" value="SIMPL"/>
    <property type="match status" value="1"/>
</dbReference>
<dbReference type="EMBL" id="JBGBPY010000001">
    <property type="protein sequence ID" value="MEY2182845.1"/>
    <property type="molecule type" value="Genomic_DNA"/>
</dbReference>
<evidence type="ECO:0000313" key="2">
    <source>
        <dbReference type="Proteomes" id="UP001562159"/>
    </source>
</evidence>
<protein>
    <submittedName>
        <fullName evidence="1">SIMPL domain-containing protein</fullName>
    </submittedName>
</protein>
<sequence>MKWIVSSLLLAIGLALGGWFTGHGFEAGRNARIVTVKGLAERDVKADLALWQLRFVRAGDQLATVQAAIQQDDTAVTAFLTRQGLGPEAIAFRNLEVTDRAAQTWGDGKYPSRYIIVRTVMLRSADVDKVAAAYQASGALVDAGVVLGGENPGNNGGPTYLFDGINALKPAMIAAATKNARDAAEQFARDAGSRLGGIQRASQGVFEILPRDKAPMLQADKQINKTVRVVATLEYRLE</sequence>
<organism evidence="1 2">
    <name type="scientific">Rhodanobacter humi</name>
    <dbReference type="NCBI Taxonomy" id="1888173"/>
    <lineage>
        <taxon>Bacteria</taxon>
        <taxon>Pseudomonadati</taxon>
        <taxon>Pseudomonadota</taxon>
        <taxon>Gammaproteobacteria</taxon>
        <taxon>Lysobacterales</taxon>
        <taxon>Rhodanobacteraceae</taxon>
        <taxon>Rhodanobacter</taxon>
    </lineage>
</organism>